<keyword evidence="2" id="KW-1185">Reference proteome</keyword>
<accession>A0ABY9DHU0</accession>
<reference evidence="1 2" key="1">
    <citation type="journal article" date="2023" name="Hortic Res">
        <title>The complete reference genome for grapevine (Vitis vinifera L.) genetics and breeding.</title>
        <authorList>
            <person name="Shi X."/>
            <person name="Cao S."/>
            <person name="Wang X."/>
            <person name="Huang S."/>
            <person name="Wang Y."/>
            <person name="Liu Z."/>
            <person name="Liu W."/>
            <person name="Leng X."/>
            <person name="Peng Y."/>
            <person name="Wang N."/>
            <person name="Wang Y."/>
            <person name="Ma Z."/>
            <person name="Xu X."/>
            <person name="Zhang F."/>
            <person name="Xue H."/>
            <person name="Zhong H."/>
            <person name="Wang Y."/>
            <person name="Zhang K."/>
            <person name="Velt A."/>
            <person name="Avia K."/>
            <person name="Holtgrawe D."/>
            <person name="Grimplet J."/>
            <person name="Matus J.T."/>
            <person name="Ware D."/>
            <person name="Wu X."/>
            <person name="Wang H."/>
            <person name="Liu C."/>
            <person name="Fang Y."/>
            <person name="Rustenholz C."/>
            <person name="Cheng Z."/>
            <person name="Xiao H."/>
            <person name="Zhou Y."/>
        </authorList>
    </citation>
    <scope>NUCLEOTIDE SEQUENCE [LARGE SCALE GENOMIC DNA]</scope>
    <source>
        <strain evidence="2">cv. Pinot noir / PN40024</strain>
        <tissue evidence="1">Leaf</tissue>
    </source>
</reference>
<name>A0ABY9DHU0_VITVI</name>
<evidence type="ECO:0000313" key="2">
    <source>
        <dbReference type="Proteomes" id="UP001227230"/>
    </source>
</evidence>
<dbReference type="EMBL" id="CP126663">
    <property type="protein sequence ID" value="WKA06329.1"/>
    <property type="molecule type" value="Genomic_DNA"/>
</dbReference>
<organism evidence="1 2">
    <name type="scientific">Vitis vinifera</name>
    <name type="common">Grape</name>
    <dbReference type="NCBI Taxonomy" id="29760"/>
    <lineage>
        <taxon>Eukaryota</taxon>
        <taxon>Viridiplantae</taxon>
        <taxon>Streptophyta</taxon>
        <taxon>Embryophyta</taxon>
        <taxon>Tracheophyta</taxon>
        <taxon>Spermatophyta</taxon>
        <taxon>Magnoliopsida</taxon>
        <taxon>eudicotyledons</taxon>
        <taxon>Gunneridae</taxon>
        <taxon>Pentapetalae</taxon>
        <taxon>rosids</taxon>
        <taxon>Vitales</taxon>
        <taxon>Vitaceae</taxon>
        <taxon>Viteae</taxon>
        <taxon>Vitis</taxon>
    </lineage>
</organism>
<protein>
    <submittedName>
        <fullName evidence="1">Uncharacterized protein</fullName>
    </submittedName>
</protein>
<gene>
    <name evidence="1" type="ORF">VitviT2T_024232</name>
</gene>
<dbReference type="Proteomes" id="UP001227230">
    <property type="component" value="Chromosome 16"/>
</dbReference>
<evidence type="ECO:0000313" key="1">
    <source>
        <dbReference type="EMBL" id="WKA06329.1"/>
    </source>
</evidence>
<proteinExistence type="predicted"/>
<sequence>MDLLNPKLHPLLRPLRRNLERALHVHARADLHELAQRRYGGVNDDLKVRRIGPVIEFKGNKQTLALRQDLSGWDCTRFPATPDFLTGLGLAVLAGNSSGFSEVINKAAKTSFCRFRLSFFDDEDKKRKKRKWV</sequence>